<protein>
    <submittedName>
        <fullName evidence="2">Uncharacterized protein</fullName>
    </submittedName>
</protein>
<dbReference type="EMBL" id="JACHBR010000001">
    <property type="protein sequence ID" value="MBB5626832.1"/>
    <property type="molecule type" value="Genomic_DNA"/>
</dbReference>
<evidence type="ECO:0000313" key="2">
    <source>
        <dbReference type="EMBL" id="MBB5626832.1"/>
    </source>
</evidence>
<name>A0A7W8Z3L2_9ACTN</name>
<dbReference type="Proteomes" id="UP000588112">
    <property type="component" value="Unassembled WGS sequence"/>
</dbReference>
<dbReference type="RefSeq" id="WP_184611055.1">
    <property type="nucleotide sequence ID" value="NZ_BOOS01000079.1"/>
</dbReference>
<comment type="caution">
    <text evidence="2">The sequence shown here is derived from an EMBL/GenBank/DDBJ whole genome shotgun (WGS) entry which is preliminary data.</text>
</comment>
<organism evidence="2 3">
    <name type="scientific">Sphaerisporangium krabiense</name>
    <dbReference type="NCBI Taxonomy" id="763782"/>
    <lineage>
        <taxon>Bacteria</taxon>
        <taxon>Bacillati</taxon>
        <taxon>Actinomycetota</taxon>
        <taxon>Actinomycetes</taxon>
        <taxon>Streptosporangiales</taxon>
        <taxon>Streptosporangiaceae</taxon>
        <taxon>Sphaerisporangium</taxon>
    </lineage>
</organism>
<reference evidence="2 3" key="1">
    <citation type="submission" date="2020-08" db="EMBL/GenBank/DDBJ databases">
        <title>Sequencing the genomes of 1000 actinobacteria strains.</title>
        <authorList>
            <person name="Klenk H.-P."/>
        </authorList>
    </citation>
    <scope>NUCLEOTIDE SEQUENCE [LARGE SCALE GENOMIC DNA]</scope>
    <source>
        <strain evidence="2 3">DSM 45790</strain>
    </source>
</reference>
<evidence type="ECO:0000313" key="3">
    <source>
        <dbReference type="Proteomes" id="UP000588112"/>
    </source>
</evidence>
<evidence type="ECO:0000256" key="1">
    <source>
        <dbReference type="SAM" id="MobiDB-lite"/>
    </source>
</evidence>
<proteinExistence type="predicted"/>
<accession>A0A7W8Z3L2</accession>
<feature type="region of interest" description="Disordered" evidence="1">
    <location>
        <begin position="1"/>
        <end position="24"/>
    </location>
</feature>
<sequence length="73" mass="7816">MTAPALVPGHQDGQDEPSGPSPELLDYARKVATDHQAQHHKPISRDALRARLGVSNQLASDLLRHLGTANVST</sequence>
<keyword evidence="3" id="KW-1185">Reference proteome</keyword>
<dbReference type="AlphaFoldDB" id="A0A7W8Z3L2"/>
<gene>
    <name evidence="2" type="ORF">BJ981_002531</name>
</gene>